<evidence type="ECO:0000313" key="1">
    <source>
        <dbReference type="EMBL" id="RMV48133.1"/>
    </source>
</evidence>
<proteinExistence type="predicted"/>
<gene>
    <name evidence="1" type="ORF">ALP10_200191</name>
</gene>
<evidence type="ECO:0000313" key="2">
    <source>
        <dbReference type="Proteomes" id="UP000279173"/>
    </source>
</evidence>
<reference evidence="1 2" key="1">
    <citation type="submission" date="2018-08" db="EMBL/GenBank/DDBJ databases">
        <title>Recombination of ecologically and evolutionarily significant loci maintains genetic cohesion in the Pseudomonas syringae species complex.</title>
        <authorList>
            <person name="Dillon M."/>
            <person name="Thakur S."/>
            <person name="Almeida R.N.D."/>
            <person name="Weir B.S."/>
            <person name="Guttman D.S."/>
        </authorList>
    </citation>
    <scope>NUCLEOTIDE SEQUENCE [LARGE SCALE GENOMIC DNA]</scope>
    <source>
        <strain evidence="1 2">ICMP 3263</strain>
    </source>
</reference>
<sequence length="350" mass="39755">MSQVRSLEDLAELGRKVCAVEPVLLEGKYSFTKDREVYLRATFVRRLDLEVRMQAWVASRVSADMLLSRLSHRCRLGERVQWPQHFPVQIVDSDYNVALLNNVFLYFPFGAGLRSEEEQYIFGFELVAVSIRIFNEVHIPALEIIGSKNAKALVEERLSKRLEEVVCLYSLLHEMCHRVGVWRVIPSKDKSLCISGKNLAIVGELWADLQLVENAKEFPELMLFIFLNRIFWYARKGYSVNVQHGDLNSDNDAWGGVYLWVRLRDAGALSINQVTGKLDFELDAMADVFSACYWELEELGASCLAAGAEGDALVNQWKLSVLSGALEQQVLPFELQGIYALCRGVPESFH</sequence>
<dbReference type="Proteomes" id="UP000279173">
    <property type="component" value="Unassembled WGS sequence"/>
</dbReference>
<organism evidence="1 2">
    <name type="scientific">Pseudomonas syringae pv. helianthi</name>
    <dbReference type="NCBI Taxonomy" id="251654"/>
    <lineage>
        <taxon>Bacteria</taxon>
        <taxon>Pseudomonadati</taxon>
        <taxon>Pseudomonadota</taxon>
        <taxon>Gammaproteobacteria</taxon>
        <taxon>Pseudomonadales</taxon>
        <taxon>Pseudomonadaceae</taxon>
        <taxon>Pseudomonas</taxon>
    </lineage>
</organism>
<comment type="caution">
    <text evidence="1">The sequence shown here is derived from an EMBL/GenBank/DDBJ whole genome shotgun (WGS) entry which is preliminary data.</text>
</comment>
<protein>
    <submittedName>
        <fullName evidence="1">Uncharacterized protein</fullName>
    </submittedName>
</protein>
<accession>A0A3M6CWV1</accession>
<name>A0A3M6CWV1_9PSED</name>
<dbReference type="EMBL" id="RBUT01000086">
    <property type="protein sequence ID" value="RMV48133.1"/>
    <property type="molecule type" value="Genomic_DNA"/>
</dbReference>
<dbReference type="AlphaFoldDB" id="A0A3M6CWV1"/>